<evidence type="ECO:0000256" key="3">
    <source>
        <dbReference type="ARBA" id="ARBA00022989"/>
    </source>
</evidence>
<dbReference type="OrthoDB" id="408954at2759"/>
<dbReference type="RefSeq" id="XP_013756926.1">
    <property type="nucleotide sequence ID" value="XM_013901472.1"/>
</dbReference>
<reference evidence="7 8" key="1">
    <citation type="submission" date="2010-05" db="EMBL/GenBank/DDBJ databases">
        <title>The Genome Sequence of Thecamonas trahens ATCC 50062.</title>
        <authorList>
            <consortium name="The Broad Institute Genome Sequencing Platform"/>
            <person name="Russ C."/>
            <person name="Cuomo C."/>
            <person name="Shea T."/>
            <person name="Young S.K."/>
            <person name="Zeng Q."/>
            <person name="Koehrsen M."/>
            <person name="Haas B."/>
            <person name="Borodovsky M."/>
            <person name="Guigo R."/>
            <person name="Alvarado L."/>
            <person name="Berlin A."/>
            <person name="Bochicchio J."/>
            <person name="Borenstein D."/>
            <person name="Chapman S."/>
            <person name="Chen Z."/>
            <person name="Freedman E."/>
            <person name="Gellesch M."/>
            <person name="Goldberg J."/>
            <person name="Griggs A."/>
            <person name="Gujja S."/>
            <person name="Heilman E."/>
            <person name="Heiman D."/>
            <person name="Hepburn T."/>
            <person name="Howarth C."/>
            <person name="Jen D."/>
            <person name="Larson L."/>
            <person name="Mehta T."/>
            <person name="Park D."/>
            <person name="Pearson M."/>
            <person name="Roberts A."/>
            <person name="Saif S."/>
            <person name="Shenoy N."/>
            <person name="Sisk P."/>
            <person name="Stolte C."/>
            <person name="Sykes S."/>
            <person name="Thomson T."/>
            <person name="Walk T."/>
            <person name="White J."/>
            <person name="Yandava C."/>
            <person name="Burger G."/>
            <person name="Gray M.W."/>
            <person name="Holland P.W.H."/>
            <person name="King N."/>
            <person name="Lang F.B.F."/>
            <person name="Roger A.J."/>
            <person name="Ruiz-Trillo I."/>
            <person name="Lander E."/>
            <person name="Nusbaum C."/>
        </authorList>
    </citation>
    <scope>NUCLEOTIDE SEQUENCE [LARGE SCALE GENOMIC DNA]</scope>
    <source>
        <strain evidence="7 8">ATCC 50062</strain>
    </source>
</reference>
<dbReference type="EMBL" id="GL349461">
    <property type="protein sequence ID" value="KNC50384.1"/>
    <property type="molecule type" value="Genomic_DNA"/>
</dbReference>
<evidence type="ECO:0000256" key="5">
    <source>
        <dbReference type="SAM" id="Phobius"/>
    </source>
</evidence>
<dbReference type="GO" id="GO:0008610">
    <property type="term" value="P:lipid biosynthetic process"/>
    <property type="evidence" value="ECO:0007669"/>
    <property type="project" value="InterPro"/>
</dbReference>
<feature type="transmembrane region" description="Helical" evidence="5">
    <location>
        <begin position="68"/>
        <end position="93"/>
    </location>
</feature>
<proteinExistence type="predicted"/>
<name>A0A0L0DDI8_THETB</name>
<protein>
    <submittedName>
        <fullName evidence="7">C-4 sterol methyl oxidase</fullName>
    </submittedName>
</protein>
<evidence type="ECO:0000313" key="7">
    <source>
        <dbReference type="EMBL" id="KNC50384.1"/>
    </source>
</evidence>
<keyword evidence="4 5" id="KW-0472">Membrane</keyword>
<feature type="transmembrane region" description="Helical" evidence="5">
    <location>
        <begin position="152"/>
        <end position="181"/>
    </location>
</feature>
<evidence type="ECO:0000259" key="6">
    <source>
        <dbReference type="Pfam" id="PF04116"/>
    </source>
</evidence>
<evidence type="ECO:0000313" key="8">
    <source>
        <dbReference type="Proteomes" id="UP000054408"/>
    </source>
</evidence>
<keyword evidence="2 5" id="KW-0812">Transmembrane</keyword>
<dbReference type="Pfam" id="PF04116">
    <property type="entry name" value="FA_hydroxylase"/>
    <property type="match status" value="1"/>
</dbReference>
<dbReference type="GO" id="GO:0016491">
    <property type="term" value="F:oxidoreductase activity"/>
    <property type="evidence" value="ECO:0007669"/>
    <property type="project" value="InterPro"/>
</dbReference>
<dbReference type="STRING" id="461836.A0A0L0DDI8"/>
<organism evidence="7 8">
    <name type="scientific">Thecamonas trahens ATCC 50062</name>
    <dbReference type="NCBI Taxonomy" id="461836"/>
    <lineage>
        <taxon>Eukaryota</taxon>
        <taxon>Apusozoa</taxon>
        <taxon>Apusomonadida</taxon>
        <taxon>Apusomonadidae</taxon>
        <taxon>Thecamonas</taxon>
    </lineage>
</organism>
<accession>A0A0L0DDI8</accession>
<comment type="subcellular location">
    <subcellularLocation>
        <location evidence="1">Membrane</location>
    </subcellularLocation>
</comment>
<evidence type="ECO:0000256" key="4">
    <source>
        <dbReference type="ARBA" id="ARBA00023136"/>
    </source>
</evidence>
<feature type="transmembrane region" description="Helical" evidence="5">
    <location>
        <begin position="12"/>
        <end position="32"/>
    </location>
</feature>
<sequence>MGKDDAFRSPWVWGPVLLGVVGVPVVAFAAAGVRVAGHGPELKLPFPSAVASLCLPSALSGACTYPAAAYAFVGMLLFYIGFSTVLQLAFYTAAAKQETREARAAAASAWRTAGAADASSFIVDTPEDCMVWWLPARAAAFASKRRIAQHPVFASVNLLTSALAAAGLVHIVVAGASYMVWPWDSARSQAYGLAVGTTAAVLSEQLAQYLWHRVMHIPWFYATFHKFHHKARNPSAFDDLLIHPLEAIGFYLILFAPPVLFSIHIFGFLAYFAMHGVSGVLDHSGITVRLGSWYSTVDHDLHHKLVTANYATPLMYWDRIFGTYVGEHHPAGRAHIARALTPAAAASRNLASTPSSSPRTSLPRSATALAGAFASRDMLVLDKVLTALRVNAYSARAERVALNSKYQQQKGSTEPEFAEKKLHRELARVSLASCLVVVAGDYEPKPSDRLKGQGRVSIADIVASFIAKGDPKLSTKLPEWQRRPVSWKSSIIELAQARAALQRPPVPY</sequence>
<dbReference type="GO" id="GO:0016020">
    <property type="term" value="C:membrane"/>
    <property type="evidence" value="ECO:0007669"/>
    <property type="project" value="UniProtKB-SubCell"/>
</dbReference>
<dbReference type="eggNOG" id="KOG0873">
    <property type="taxonomic scope" value="Eukaryota"/>
</dbReference>
<dbReference type="PANTHER" id="PTHR11863">
    <property type="entry name" value="STEROL DESATURASE"/>
    <property type="match status" value="1"/>
</dbReference>
<feature type="domain" description="Fatty acid hydroxylase" evidence="6">
    <location>
        <begin position="199"/>
        <end position="323"/>
    </location>
</feature>
<evidence type="ECO:0000256" key="2">
    <source>
        <dbReference type="ARBA" id="ARBA00022692"/>
    </source>
</evidence>
<dbReference type="GO" id="GO:0005506">
    <property type="term" value="F:iron ion binding"/>
    <property type="evidence" value="ECO:0007669"/>
    <property type="project" value="InterPro"/>
</dbReference>
<evidence type="ECO:0000256" key="1">
    <source>
        <dbReference type="ARBA" id="ARBA00004370"/>
    </source>
</evidence>
<keyword evidence="3 5" id="KW-1133">Transmembrane helix</keyword>
<feature type="transmembrane region" description="Helical" evidence="5">
    <location>
        <begin position="248"/>
        <end position="273"/>
    </location>
</feature>
<keyword evidence="8" id="KW-1185">Reference proteome</keyword>
<dbReference type="Proteomes" id="UP000054408">
    <property type="component" value="Unassembled WGS sequence"/>
</dbReference>
<dbReference type="GeneID" id="25565942"/>
<dbReference type="InterPro" id="IPR050307">
    <property type="entry name" value="Sterol_Desaturase_Related"/>
</dbReference>
<dbReference type="InterPro" id="IPR006694">
    <property type="entry name" value="Fatty_acid_hydroxylase"/>
</dbReference>
<dbReference type="AlphaFoldDB" id="A0A0L0DDI8"/>
<gene>
    <name evidence="7" type="ORF">AMSG_06875</name>
</gene>